<feature type="signal peptide" evidence="2">
    <location>
        <begin position="1"/>
        <end position="23"/>
    </location>
</feature>
<evidence type="ECO:0000256" key="1">
    <source>
        <dbReference type="ARBA" id="ARBA00022448"/>
    </source>
</evidence>
<feature type="chain" id="PRO_5020032566" evidence="2">
    <location>
        <begin position="24"/>
        <end position="85"/>
    </location>
</feature>
<reference evidence="4 5" key="1">
    <citation type="journal article" date="2019" name="Commun. Biol.">
        <title>The bagworm genome reveals a unique fibroin gene that provides high tensile strength.</title>
        <authorList>
            <person name="Kono N."/>
            <person name="Nakamura H."/>
            <person name="Ohtoshi R."/>
            <person name="Tomita M."/>
            <person name="Numata K."/>
            <person name="Arakawa K."/>
        </authorList>
    </citation>
    <scope>NUCLEOTIDE SEQUENCE [LARGE SCALE GENOMIC DNA]</scope>
</reference>
<evidence type="ECO:0000256" key="2">
    <source>
        <dbReference type="SAM" id="SignalP"/>
    </source>
</evidence>
<dbReference type="EMBL" id="BGZK01008179">
    <property type="protein sequence ID" value="GBP07342.1"/>
    <property type="molecule type" value="Genomic_DNA"/>
</dbReference>
<dbReference type="GO" id="GO:0015171">
    <property type="term" value="F:amino acid transmembrane transporter activity"/>
    <property type="evidence" value="ECO:0007669"/>
    <property type="project" value="TreeGrafter"/>
</dbReference>
<keyword evidence="5" id="KW-1185">Reference proteome</keyword>
<gene>
    <name evidence="4" type="primary">Slc7a3</name>
    <name evidence="4" type="ORF">EVAR_73683_1</name>
</gene>
<proteinExistence type="predicted"/>
<organism evidence="4 5">
    <name type="scientific">Eumeta variegata</name>
    <name type="common">Bagworm moth</name>
    <name type="synonym">Eumeta japonica</name>
    <dbReference type="NCBI Taxonomy" id="151549"/>
    <lineage>
        <taxon>Eukaryota</taxon>
        <taxon>Metazoa</taxon>
        <taxon>Ecdysozoa</taxon>
        <taxon>Arthropoda</taxon>
        <taxon>Hexapoda</taxon>
        <taxon>Insecta</taxon>
        <taxon>Pterygota</taxon>
        <taxon>Neoptera</taxon>
        <taxon>Endopterygota</taxon>
        <taxon>Lepidoptera</taxon>
        <taxon>Glossata</taxon>
        <taxon>Ditrysia</taxon>
        <taxon>Tineoidea</taxon>
        <taxon>Psychidae</taxon>
        <taxon>Oiketicinae</taxon>
        <taxon>Eumeta</taxon>
    </lineage>
</organism>
<dbReference type="InterPro" id="IPR029485">
    <property type="entry name" value="CAT_C"/>
</dbReference>
<dbReference type="PANTHER" id="PTHR43243:SF4">
    <property type="entry name" value="CATIONIC AMINO ACID TRANSPORTER 4"/>
    <property type="match status" value="1"/>
</dbReference>
<evidence type="ECO:0000259" key="3">
    <source>
        <dbReference type="Pfam" id="PF13906"/>
    </source>
</evidence>
<sequence length="85" mass="9741">MWALLPEALLTCVILACLVVIWAHQQSPVRLPFRAPCVPLLPAASVLLNVELMAHLNAYTWARFAIWMTFGYYDMNVFKLINYCL</sequence>
<accession>A0A4C1SYR3</accession>
<dbReference type="OrthoDB" id="3900342at2759"/>
<dbReference type="GO" id="GO:0005886">
    <property type="term" value="C:plasma membrane"/>
    <property type="evidence" value="ECO:0007669"/>
    <property type="project" value="TreeGrafter"/>
</dbReference>
<evidence type="ECO:0000313" key="4">
    <source>
        <dbReference type="EMBL" id="GBP07342.1"/>
    </source>
</evidence>
<keyword evidence="1" id="KW-0813">Transport</keyword>
<feature type="domain" description="Cationic amino acid transporter C-terminal" evidence="3">
    <location>
        <begin position="33"/>
        <end position="72"/>
    </location>
</feature>
<comment type="caution">
    <text evidence="4">The sequence shown here is derived from an EMBL/GenBank/DDBJ whole genome shotgun (WGS) entry which is preliminary data.</text>
</comment>
<dbReference type="PANTHER" id="PTHR43243">
    <property type="entry name" value="INNER MEMBRANE TRANSPORTER YGJI-RELATED"/>
    <property type="match status" value="1"/>
</dbReference>
<dbReference type="AlphaFoldDB" id="A0A4C1SYR3"/>
<keyword evidence="2" id="KW-0732">Signal</keyword>
<evidence type="ECO:0000313" key="5">
    <source>
        <dbReference type="Proteomes" id="UP000299102"/>
    </source>
</evidence>
<name>A0A4C1SYR3_EUMVA</name>
<dbReference type="Proteomes" id="UP000299102">
    <property type="component" value="Unassembled WGS sequence"/>
</dbReference>
<dbReference type="Pfam" id="PF13906">
    <property type="entry name" value="AA_permease_C"/>
    <property type="match status" value="1"/>
</dbReference>
<protein>
    <submittedName>
        <fullName evidence="4">Cationic amino acid transporter 3</fullName>
    </submittedName>
</protein>
<dbReference type="STRING" id="151549.A0A4C1SYR3"/>